<evidence type="ECO:0000313" key="1">
    <source>
        <dbReference type="EMBL" id="MDT0604387.1"/>
    </source>
</evidence>
<evidence type="ECO:0000313" key="2">
    <source>
        <dbReference type="Proteomes" id="UP001266357"/>
    </source>
</evidence>
<comment type="caution">
    <text evidence="1">The sequence shown here is derived from an EMBL/GenBank/DDBJ whole genome shotgun (WGS) entry which is preliminary data.</text>
</comment>
<dbReference type="RefSeq" id="WP_311582367.1">
    <property type="nucleotide sequence ID" value="NZ_JAVRIF010000006.1"/>
</dbReference>
<proteinExistence type="predicted"/>
<sequence>MNIVAIKKEQHQNLKVANQRDLSHVANQHIAPINVREFPQASTSYPIVLIKDPDSERYRTVVMLGLEAGENLYHEEKKWQAIYIPHSISMVPFSLGLDPEKEKTLTACIDLDSPFVGEDKDQALFDADGNDTEYFKGIQEQLGRLYDNEVANENFVKILLENDLLQELELNIAFNNEEKKKLVGIFGINEEKLHGLSDEKALEFYKSGLFMPIHAMLASAGQVNRLAQLRNASENPVKVSGIQYSVVKAEEAK</sequence>
<dbReference type="EMBL" id="JAVRIF010000006">
    <property type="protein sequence ID" value="MDT0604387.1"/>
    <property type="molecule type" value="Genomic_DNA"/>
</dbReference>
<reference evidence="1 2" key="1">
    <citation type="submission" date="2023-09" db="EMBL/GenBank/DDBJ databases">
        <authorList>
            <person name="Rey-Velasco X."/>
        </authorList>
    </citation>
    <scope>NUCLEOTIDE SEQUENCE [LARGE SCALE GENOMIC DNA]</scope>
    <source>
        <strain evidence="1 2">W431</strain>
    </source>
</reference>
<dbReference type="InterPro" id="IPR010836">
    <property type="entry name" value="SapC"/>
</dbReference>
<accession>A0ABU3A2I3</accession>
<gene>
    <name evidence="1" type="ORF">RM573_12335</name>
</gene>
<keyword evidence="2" id="KW-1185">Reference proteome</keyword>
<dbReference type="Proteomes" id="UP001266357">
    <property type="component" value="Unassembled WGS sequence"/>
</dbReference>
<organism evidence="1 2">
    <name type="scientific">Thalassotalea castellviae</name>
    <dbReference type="NCBI Taxonomy" id="3075612"/>
    <lineage>
        <taxon>Bacteria</taxon>
        <taxon>Pseudomonadati</taxon>
        <taxon>Pseudomonadota</taxon>
        <taxon>Gammaproteobacteria</taxon>
        <taxon>Alteromonadales</taxon>
        <taxon>Colwelliaceae</taxon>
        <taxon>Thalassotalea</taxon>
    </lineage>
</organism>
<dbReference type="Pfam" id="PF07277">
    <property type="entry name" value="SapC"/>
    <property type="match status" value="1"/>
</dbReference>
<protein>
    <submittedName>
        <fullName evidence="1">SapC family protein</fullName>
    </submittedName>
</protein>
<name>A0ABU3A2I3_9GAMM</name>